<evidence type="ECO:0000259" key="1">
    <source>
        <dbReference type="SMART" id="SM00642"/>
    </source>
</evidence>
<evidence type="ECO:0000313" key="3">
    <source>
        <dbReference type="Proteomes" id="UP000186720"/>
    </source>
</evidence>
<dbReference type="InterPro" id="IPR006047">
    <property type="entry name" value="GH13_cat_dom"/>
</dbReference>
<dbReference type="SUPFAM" id="SSF51011">
    <property type="entry name" value="Glycosyl hydrolase domain"/>
    <property type="match status" value="1"/>
</dbReference>
<dbReference type="SMART" id="SM00642">
    <property type="entry name" value="Aamy"/>
    <property type="match status" value="1"/>
</dbReference>
<dbReference type="Pfam" id="PF00128">
    <property type="entry name" value="Alpha-amylase"/>
    <property type="match status" value="1"/>
</dbReference>
<reference evidence="2 3" key="1">
    <citation type="submission" date="2016-11" db="EMBL/GenBank/DDBJ databases">
        <title>Whole Genome Sequencing of Mucilaginibacter polytrichastri RG4-7(T) isolated from the moss sample.</title>
        <authorList>
            <person name="Li Y."/>
        </authorList>
    </citation>
    <scope>NUCLEOTIDE SEQUENCE [LARGE SCALE GENOMIC DNA]</scope>
    <source>
        <strain evidence="2 3">RG4-7</strain>
    </source>
</reference>
<proteinExistence type="predicted"/>
<keyword evidence="3" id="KW-1185">Reference proteome</keyword>
<dbReference type="GO" id="GO:0009313">
    <property type="term" value="P:oligosaccharide catabolic process"/>
    <property type="evidence" value="ECO:0007669"/>
    <property type="project" value="TreeGrafter"/>
</dbReference>
<dbReference type="CDD" id="cd11349">
    <property type="entry name" value="AmyAc_3"/>
    <property type="match status" value="1"/>
</dbReference>
<dbReference type="AlphaFoldDB" id="A0A1Q6A0W5"/>
<comment type="caution">
    <text evidence="2">The sequence shown here is derived from an EMBL/GenBank/DDBJ whole genome shotgun (WGS) entry which is preliminary data.</text>
</comment>
<gene>
    <name evidence="2" type="ORF">RG47T_3122</name>
</gene>
<feature type="domain" description="Glycosyl hydrolase family 13 catalytic" evidence="1">
    <location>
        <begin position="40"/>
        <end position="494"/>
    </location>
</feature>
<dbReference type="PANTHER" id="PTHR10357">
    <property type="entry name" value="ALPHA-AMYLASE FAMILY MEMBER"/>
    <property type="match status" value="1"/>
</dbReference>
<accession>A0A1Q6A0W5</accession>
<dbReference type="Proteomes" id="UP000186720">
    <property type="component" value="Unassembled WGS sequence"/>
</dbReference>
<protein>
    <recommendedName>
        <fullName evidence="1">Glycosyl hydrolase family 13 catalytic domain-containing protein</fullName>
    </recommendedName>
</protein>
<name>A0A1Q6A0W5_9SPHI</name>
<organism evidence="2 3">
    <name type="scientific">Mucilaginibacter polytrichastri</name>
    <dbReference type="NCBI Taxonomy" id="1302689"/>
    <lineage>
        <taxon>Bacteria</taxon>
        <taxon>Pseudomonadati</taxon>
        <taxon>Bacteroidota</taxon>
        <taxon>Sphingobacteriia</taxon>
        <taxon>Sphingobacteriales</taxon>
        <taxon>Sphingobacteriaceae</taxon>
        <taxon>Mucilaginibacter</taxon>
    </lineage>
</organism>
<dbReference type="Pfam" id="PF10438">
    <property type="entry name" value="Cyc-maltodext_C"/>
    <property type="match status" value="1"/>
</dbReference>
<dbReference type="Gene3D" id="3.20.20.80">
    <property type="entry name" value="Glycosidases"/>
    <property type="match status" value="2"/>
</dbReference>
<dbReference type="InterPro" id="IPR017853">
    <property type="entry name" value="GH"/>
</dbReference>
<dbReference type="STRING" id="1302689.RG47T_3122"/>
<dbReference type="InterPro" id="IPR013780">
    <property type="entry name" value="Glyco_hydro_b"/>
</dbReference>
<dbReference type="PANTHER" id="PTHR10357:SF205">
    <property type="entry name" value="O-GLYCOSYL HYDROLASE FAMILY 13"/>
    <property type="match status" value="1"/>
</dbReference>
<evidence type="ECO:0000313" key="2">
    <source>
        <dbReference type="EMBL" id="OKS87660.1"/>
    </source>
</evidence>
<sequence length="600" mass="68307">MKFRFYILLAALCVNQLTVAQQKTKKRMQSDPNHKLVIYQLLPRLFGNAKTVNKFYGSVEENGVGKFNDITDIGLQELKKMGFTHIWYTGVIEHATMTDYSAFGIIPDDPDVVKGRAGSPYAVKDYYDVDPDLAIDVKNRMAEYEALIKRTHTNGMQVLMDFVPNHVARTYHSDVMPAGMRNFGEDDDKNKAFDPKNDFYYIPGQPFKVPGGYNPGGNDFHSPLKDGHFDENPAKATGNNIFSAAPSLDDWFETIKLNYGVDYQNGHQTHFDPIPPVWQKMYDILNFWSNKGIDGFRCDMVEYVPFEFWGWVIPKLKAAHPHLIFIGEAYNKTEYNNYLFKGHFDYLYDKVGLYDAVRKLVSNDSHASTWDINSVWNNDSKGIDEHMIRFMENHDEQRIASPDFAGNPWYAVPGMIVTATLNTGPVMIYFGQEVGEPGAGVEGFGGQDGRSSIFDYWGVPEHQKWLNNGQFDGGQLSDSQKQLRGFYRKLLNAVKDNEALNSGRFYELMMANEHNTGFNQRVYMYLRYTDNQRVLVITNFNRNEQHLNVKLPADLLQQLHVSGSVNFIDLLNGTAYSTSDINNGLDITLPATSGVMLKIQ</sequence>
<dbReference type="EMBL" id="MPPL01000001">
    <property type="protein sequence ID" value="OKS87660.1"/>
    <property type="molecule type" value="Genomic_DNA"/>
</dbReference>
<dbReference type="SUPFAM" id="SSF51445">
    <property type="entry name" value="(Trans)glycosidases"/>
    <property type="match status" value="1"/>
</dbReference>
<dbReference type="InterPro" id="IPR019492">
    <property type="entry name" value="Cyclo-malto-dextrinase_C"/>
</dbReference>
<dbReference type="Gene3D" id="2.60.40.1180">
    <property type="entry name" value="Golgi alpha-mannosidase II"/>
    <property type="match status" value="1"/>
</dbReference>
<dbReference type="GO" id="GO:0004556">
    <property type="term" value="F:alpha-amylase activity"/>
    <property type="evidence" value="ECO:0007669"/>
    <property type="project" value="TreeGrafter"/>
</dbReference>